<accession>D2VFK6</accession>
<dbReference type="InParanoid" id="D2VFK6"/>
<dbReference type="EMBL" id="GG738868">
    <property type="protein sequence ID" value="EFC44377.1"/>
    <property type="molecule type" value="Genomic_DNA"/>
</dbReference>
<dbReference type="FunCoup" id="D2VFK6">
    <property type="interactions" value="351"/>
</dbReference>
<dbReference type="GeneID" id="8850123"/>
<dbReference type="Proteomes" id="UP000006671">
    <property type="component" value="Unassembled WGS sequence"/>
</dbReference>
<dbReference type="PANTHER" id="PTHR10476">
    <property type="entry name" value="CHARGED MULTIVESICULAR BODY PROTEIN"/>
    <property type="match status" value="1"/>
</dbReference>
<dbReference type="RefSeq" id="XP_002677121.1">
    <property type="nucleotide sequence ID" value="XM_002677075.1"/>
</dbReference>
<name>D2VFK6_NAEGR</name>
<evidence type="ECO:0000313" key="2">
    <source>
        <dbReference type="Proteomes" id="UP000006671"/>
    </source>
</evidence>
<dbReference type="GO" id="GO:0007034">
    <property type="term" value="P:vacuolar transport"/>
    <property type="evidence" value="ECO:0007669"/>
    <property type="project" value="InterPro"/>
</dbReference>
<sequence length="199" mass="22449">MSDLYFNMKFASKQFERQSKKSEKEQVKERTKIKQALEKGNVEAARIHSSNVIRLKNEANNFLRLSARLEACASRVKTAEMMGNVVKTMGTVVKGMDKALEALDTEKIGMIMDKFEEQVQGLDVTTSYMESSMNTVTATNTPEDEVNSLMAQVVDENNLNLDQTISLAKVGKDQISEIQAEALMKEVQKQREKKKALMM</sequence>
<dbReference type="STRING" id="5762.D2VFK6"/>
<dbReference type="OrthoDB" id="10266568at2759"/>
<dbReference type="eggNOG" id="KOG3232">
    <property type="taxonomic scope" value="Eukaryota"/>
</dbReference>
<reference evidence="1 2" key="1">
    <citation type="journal article" date="2010" name="Cell">
        <title>The genome of Naegleria gruberi illuminates early eukaryotic versatility.</title>
        <authorList>
            <person name="Fritz-Laylin L.K."/>
            <person name="Prochnik S.E."/>
            <person name="Ginger M.L."/>
            <person name="Dacks J.B."/>
            <person name="Carpenter M.L."/>
            <person name="Field M.C."/>
            <person name="Kuo A."/>
            <person name="Paredez A."/>
            <person name="Chapman J."/>
            <person name="Pham J."/>
            <person name="Shu S."/>
            <person name="Neupane R."/>
            <person name="Cipriano M."/>
            <person name="Mancuso J."/>
            <person name="Tu H."/>
            <person name="Salamov A."/>
            <person name="Lindquist E."/>
            <person name="Shapiro H."/>
            <person name="Lucas S."/>
            <person name="Grigoriev I.V."/>
            <person name="Cande W.Z."/>
            <person name="Fulton C."/>
            <person name="Rokhsar D.S."/>
            <person name="Dawson S.C."/>
        </authorList>
    </citation>
    <scope>NUCLEOTIDE SEQUENCE [LARGE SCALE GENOMIC DNA]</scope>
    <source>
        <strain evidence="1 2">NEG-M</strain>
    </source>
</reference>
<dbReference type="OMA" id="QMKMVTK"/>
<dbReference type="Pfam" id="PF03357">
    <property type="entry name" value="Snf7"/>
    <property type="match status" value="1"/>
</dbReference>
<organism evidence="2">
    <name type="scientific">Naegleria gruberi</name>
    <name type="common">Amoeba</name>
    <dbReference type="NCBI Taxonomy" id="5762"/>
    <lineage>
        <taxon>Eukaryota</taxon>
        <taxon>Discoba</taxon>
        <taxon>Heterolobosea</taxon>
        <taxon>Tetramitia</taxon>
        <taxon>Eutetramitia</taxon>
        <taxon>Vahlkampfiidae</taxon>
        <taxon>Naegleria</taxon>
    </lineage>
</organism>
<dbReference type="KEGG" id="ngr:NAEGRDRAFT_33601"/>
<protein>
    <submittedName>
        <fullName evidence="1">Predicted protein</fullName>
    </submittedName>
</protein>
<dbReference type="AlphaFoldDB" id="D2VFK6"/>
<dbReference type="Gene3D" id="6.10.140.1230">
    <property type="match status" value="1"/>
</dbReference>
<evidence type="ECO:0000313" key="1">
    <source>
        <dbReference type="EMBL" id="EFC44377.1"/>
    </source>
</evidence>
<gene>
    <name evidence="1" type="ORF">NAEGRDRAFT_33601</name>
</gene>
<dbReference type="InterPro" id="IPR005024">
    <property type="entry name" value="Snf7_fam"/>
</dbReference>
<proteinExistence type="predicted"/>
<keyword evidence="2" id="KW-1185">Reference proteome</keyword>
<dbReference type="VEuPathDB" id="AmoebaDB:NAEGRDRAFT_33601"/>